<name>A0ABV7CVQ0_9BACI</name>
<proteinExistence type="predicted"/>
<protein>
    <submittedName>
        <fullName evidence="2">FbpB family small basic protein</fullName>
    </submittedName>
</protein>
<dbReference type="EMBL" id="JBHRSA010000041">
    <property type="protein sequence ID" value="MFC3040541.1"/>
    <property type="molecule type" value="Genomic_DNA"/>
</dbReference>
<evidence type="ECO:0000313" key="3">
    <source>
        <dbReference type="Proteomes" id="UP001595279"/>
    </source>
</evidence>
<dbReference type="Proteomes" id="UP001595279">
    <property type="component" value="Unassembled WGS sequence"/>
</dbReference>
<reference evidence="3" key="1">
    <citation type="journal article" date="2019" name="Int. J. Syst. Evol. Microbiol.">
        <title>The Global Catalogue of Microorganisms (GCM) 10K type strain sequencing project: providing services to taxonomists for standard genome sequencing and annotation.</title>
        <authorList>
            <consortium name="The Broad Institute Genomics Platform"/>
            <consortium name="The Broad Institute Genome Sequencing Center for Infectious Disease"/>
            <person name="Wu L."/>
            <person name="Ma J."/>
        </authorList>
    </citation>
    <scope>NUCLEOTIDE SEQUENCE [LARGE SCALE GENOMIC DNA]</scope>
    <source>
        <strain evidence="3">KCTC 13128</strain>
    </source>
</reference>
<sequence>MRRSNRLDFEQLVQENKQELLEDEKQLSQIEKRLEKRQEELLRQGHNFE</sequence>
<gene>
    <name evidence="2" type="ORF">ACFOGI_09815</name>
</gene>
<keyword evidence="3" id="KW-1185">Reference proteome</keyword>
<dbReference type="InterPro" id="IPR025004">
    <property type="entry name" value="SenN/SenS"/>
</dbReference>
<organism evidence="2 3">
    <name type="scientific">Virgibacillus xinjiangensis</name>
    <dbReference type="NCBI Taxonomy" id="393090"/>
    <lineage>
        <taxon>Bacteria</taxon>
        <taxon>Bacillati</taxon>
        <taxon>Bacillota</taxon>
        <taxon>Bacilli</taxon>
        <taxon>Bacillales</taxon>
        <taxon>Bacillaceae</taxon>
        <taxon>Virgibacillus</taxon>
    </lineage>
</organism>
<dbReference type="Pfam" id="PF13040">
    <property type="entry name" value="Fur_reg_FbpB"/>
    <property type="match status" value="1"/>
</dbReference>
<dbReference type="RefSeq" id="WP_390271874.1">
    <property type="nucleotide sequence ID" value="NZ_JBHRSA010000041.1"/>
</dbReference>
<comment type="caution">
    <text evidence="2">The sequence shown here is derived from an EMBL/GenBank/DDBJ whole genome shotgun (WGS) entry which is preliminary data.</text>
</comment>
<accession>A0ABV7CVQ0</accession>
<feature type="coiled-coil region" evidence="1">
    <location>
        <begin position="13"/>
        <end position="44"/>
    </location>
</feature>
<evidence type="ECO:0000313" key="2">
    <source>
        <dbReference type="EMBL" id="MFC3040541.1"/>
    </source>
</evidence>
<keyword evidence="1" id="KW-0175">Coiled coil</keyword>
<evidence type="ECO:0000256" key="1">
    <source>
        <dbReference type="SAM" id="Coils"/>
    </source>
</evidence>